<accession>A0AAE1MFP0</accession>
<feature type="domain" description="Glycosyltransferase 61 catalytic" evidence="6">
    <location>
        <begin position="193"/>
        <end position="391"/>
    </location>
</feature>
<feature type="region of interest" description="Disordered" evidence="5">
    <location>
        <begin position="63"/>
        <end position="89"/>
    </location>
</feature>
<keyword evidence="8" id="KW-1185">Reference proteome</keyword>
<dbReference type="GO" id="GO:0016763">
    <property type="term" value="F:pentosyltransferase activity"/>
    <property type="evidence" value="ECO:0007669"/>
    <property type="project" value="UniProtKB-ARBA"/>
</dbReference>
<dbReference type="PANTHER" id="PTHR20961:SF103">
    <property type="entry name" value="PUTATIVE-RELATED"/>
    <property type="match status" value="1"/>
</dbReference>
<proteinExistence type="predicted"/>
<evidence type="ECO:0000256" key="3">
    <source>
        <dbReference type="ARBA" id="ARBA00022679"/>
    </source>
</evidence>
<evidence type="ECO:0000256" key="1">
    <source>
        <dbReference type="ARBA" id="ARBA00004323"/>
    </source>
</evidence>
<protein>
    <recommendedName>
        <fullName evidence="6">Glycosyltransferase 61 catalytic domain-containing protein</fullName>
    </recommendedName>
</protein>
<dbReference type="AlphaFoldDB" id="A0AAE1MFP0"/>
<dbReference type="EMBL" id="JAWXYG010000009">
    <property type="protein sequence ID" value="KAK4263529.1"/>
    <property type="molecule type" value="Genomic_DNA"/>
</dbReference>
<feature type="compositionally biased region" description="Basic and acidic residues" evidence="5">
    <location>
        <begin position="76"/>
        <end position="88"/>
    </location>
</feature>
<organism evidence="7 8">
    <name type="scientific">Acacia crassicarpa</name>
    <name type="common">northern wattle</name>
    <dbReference type="NCBI Taxonomy" id="499986"/>
    <lineage>
        <taxon>Eukaryota</taxon>
        <taxon>Viridiplantae</taxon>
        <taxon>Streptophyta</taxon>
        <taxon>Embryophyta</taxon>
        <taxon>Tracheophyta</taxon>
        <taxon>Spermatophyta</taxon>
        <taxon>Magnoliopsida</taxon>
        <taxon>eudicotyledons</taxon>
        <taxon>Gunneridae</taxon>
        <taxon>Pentapetalae</taxon>
        <taxon>rosids</taxon>
        <taxon>fabids</taxon>
        <taxon>Fabales</taxon>
        <taxon>Fabaceae</taxon>
        <taxon>Caesalpinioideae</taxon>
        <taxon>mimosoid clade</taxon>
        <taxon>Acacieae</taxon>
        <taxon>Acacia</taxon>
    </lineage>
</organism>
<feature type="compositionally biased region" description="Polar residues" evidence="5">
    <location>
        <begin position="63"/>
        <end position="73"/>
    </location>
</feature>
<sequence length="497" mass="56438">MKDQKKMRVWWVPRLRMVGLFCLSILIIAQIKLWPPLIFIFSSSSSSSSSSDHLSLRLSLSSDNFSQSPTNQLPPEEARGDIKPDRLEWPSSQPRIATQIHCDRTSGRYDFCSISGSTVLDPTTYTFYVLGPEGSKRPNIVEMIKPSPRKFDKFLMPRVKNITIISSSESPPCQVQHNVPALVFSLAGYIKNFWHAFNDGFVPLFITVNTVFPNGEDFVIVLTEGPDWWAPRYADILKVFTKQPIITLKSETITHCFPSAHIGLISHGFMGINQTLIPNSKTYMHFRDVFREAYEGHHSHSQTLISMKNPTSRRPRLLFASRKGATTRAMVNKREAMRVMKEVGFDVVVFEPNMKTSLRESYALVSSSHAMIGVHGAALTHSVFLKPASVLMQIVPIGLEWAARAFFGRPAKGIKLEYMEYKIEPQESSLADKYGKDSLMVRDPLALQKGGWPPELMNIYLLDQNVTLDLVRFRRYLEEGYKKAKMFMHTQGNGIRL</sequence>
<evidence type="ECO:0000313" key="8">
    <source>
        <dbReference type="Proteomes" id="UP001293593"/>
    </source>
</evidence>
<name>A0AAE1MFP0_9FABA</name>
<keyword evidence="2" id="KW-0328">Glycosyltransferase</keyword>
<evidence type="ECO:0000256" key="2">
    <source>
        <dbReference type="ARBA" id="ARBA00022676"/>
    </source>
</evidence>
<dbReference type="Pfam" id="PF04577">
    <property type="entry name" value="Glyco_transf_61"/>
    <property type="match status" value="1"/>
</dbReference>
<comment type="caution">
    <text evidence="7">The sequence shown here is derived from an EMBL/GenBank/DDBJ whole genome shotgun (WGS) entry which is preliminary data.</text>
</comment>
<keyword evidence="4" id="KW-0325">Glycoprotein</keyword>
<dbReference type="Proteomes" id="UP001293593">
    <property type="component" value="Unassembled WGS sequence"/>
</dbReference>
<keyword evidence="3" id="KW-0808">Transferase</keyword>
<reference evidence="7" key="1">
    <citation type="submission" date="2023-10" db="EMBL/GenBank/DDBJ databases">
        <title>Chromosome-level genome of the transformable northern wattle, Acacia crassicarpa.</title>
        <authorList>
            <person name="Massaro I."/>
            <person name="Sinha N.R."/>
            <person name="Poethig S."/>
            <person name="Leichty A.R."/>
        </authorList>
    </citation>
    <scope>NUCLEOTIDE SEQUENCE</scope>
    <source>
        <strain evidence="7">Acra3RX</strain>
        <tissue evidence="7">Leaf</tissue>
    </source>
</reference>
<evidence type="ECO:0000259" key="6">
    <source>
        <dbReference type="Pfam" id="PF04577"/>
    </source>
</evidence>
<comment type="subcellular location">
    <subcellularLocation>
        <location evidence="1">Golgi apparatus membrane</location>
        <topology evidence="1">Single-pass type II membrane protein</topology>
    </subcellularLocation>
</comment>
<evidence type="ECO:0000313" key="7">
    <source>
        <dbReference type="EMBL" id="KAK4263529.1"/>
    </source>
</evidence>
<dbReference type="PANTHER" id="PTHR20961">
    <property type="entry name" value="GLYCOSYLTRANSFERASE"/>
    <property type="match status" value="1"/>
</dbReference>
<dbReference type="InterPro" id="IPR049625">
    <property type="entry name" value="Glyco_transf_61_cat"/>
</dbReference>
<gene>
    <name evidence="7" type="ORF">QN277_028925</name>
</gene>
<evidence type="ECO:0000256" key="5">
    <source>
        <dbReference type="SAM" id="MobiDB-lite"/>
    </source>
</evidence>
<evidence type="ECO:0000256" key="4">
    <source>
        <dbReference type="ARBA" id="ARBA00023180"/>
    </source>
</evidence>
<dbReference type="InterPro" id="IPR007657">
    <property type="entry name" value="Glycosyltransferase_61"/>
</dbReference>
<dbReference type="GO" id="GO:0000139">
    <property type="term" value="C:Golgi membrane"/>
    <property type="evidence" value="ECO:0007669"/>
    <property type="project" value="UniProtKB-SubCell"/>
</dbReference>